<proteinExistence type="predicted"/>
<dbReference type="VEuPathDB" id="FungiDB:FUN_017620"/>
<organism evidence="2 3">
    <name type="scientific">Rhizophagus irregularis</name>
    <dbReference type="NCBI Taxonomy" id="588596"/>
    <lineage>
        <taxon>Eukaryota</taxon>
        <taxon>Fungi</taxon>
        <taxon>Fungi incertae sedis</taxon>
        <taxon>Mucoromycota</taxon>
        <taxon>Glomeromycotina</taxon>
        <taxon>Glomeromycetes</taxon>
        <taxon>Glomerales</taxon>
        <taxon>Glomeraceae</taxon>
        <taxon>Rhizophagus</taxon>
    </lineage>
</organism>
<accession>A0A2N1NJW2</accession>
<evidence type="ECO:0000256" key="1">
    <source>
        <dbReference type="SAM" id="Phobius"/>
    </source>
</evidence>
<comment type="caution">
    <text evidence="2">The sequence shown here is derived from an EMBL/GenBank/DDBJ whole genome shotgun (WGS) entry which is preliminary data.</text>
</comment>
<reference evidence="2 3" key="2">
    <citation type="submission" date="2017-10" db="EMBL/GenBank/DDBJ databases">
        <title>Extensive intraspecific genome diversity in a model arbuscular mycorrhizal fungus.</title>
        <authorList>
            <person name="Chen E.C.H."/>
            <person name="Morin E."/>
            <person name="Baudet D."/>
            <person name="Noel J."/>
            <person name="Ndikumana S."/>
            <person name="Charron P."/>
            <person name="St-Onge C."/>
            <person name="Giorgi J."/>
            <person name="Grigoriev I.V."/>
            <person name="Roux C."/>
            <person name="Martin F.M."/>
            <person name="Corradi N."/>
        </authorList>
    </citation>
    <scope>NUCLEOTIDE SEQUENCE [LARGE SCALE GENOMIC DNA]</scope>
    <source>
        <strain evidence="2 3">C2</strain>
    </source>
</reference>
<evidence type="ECO:0000313" key="3">
    <source>
        <dbReference type="Proteomes" id="UP000233469"/>
    </source>
</evidence>
<sequence length="140" mass="15730">MVNNTRVIYALIIFLALHPTNFLYDRQVIDELSGFRNCTDYDYPIKLTELSFVPYPIVIGKWFFAKSTGINKVAIQQGATITSSFSYSAGNFNETVLNILPSGPNDPVNTNFIFDTKFEVDGTDQMKLMCIEGPLAINFP</sequence>
<name>A0A2N1NJW2_9GLOM</name>
<gene>
    <name evidence="2" type="ORF">RhiirC2_775199</name>
</gene>
<dbReference type="AlphaFoldDB" id="A0A2N1NJW2"/>
<dbReference type="VEuPathDB" id="FungiDB:RhiirA1_453377"/>
<dbReference type="VEuPathDB" id="FungiDB:RhiirFUN_022965"/>
<feature type="transmembrane region" description="Helical" evidence="1">
    <location>
        <begin position="6"/>
        <end position="24"/>
    </location>
</feature>
<keyword evidence="1" id="KW-1133">Transmembrane helix</keyword>
<dbReference type="EMBL" id="LLXL01000324">
    <property type="protein sequence ID" value="PKK74131.1"/>
    <property type="molecule type" value="Genomic_DNA"/>
</dbReference>
<protein>
    <submittedName>
        <fullName evidence="2">Uncharacterized protein</fullName>
    </submittedName>
</protein>
<keyword evidence="1" id="KW-0472">Membrane</keyword>
<keyword evidence="1" id="KW-0812">Transmembrane</keyword>
<reference evidence="2 3" key="1">
    <citation type="submission" date="2016-04" db="EMBL/GenBank/DDBJ databases">
        <title>Genome analyses suggest a sexual origin of heterokaryosis in a supposedly ancient asexual fungus.</title>
        <authorList>
            <person name="Ropars J."/>
            <person name="Sedzielewska K."/>
            <person name="Noel J."/>
            <person name="Charron P."/>
            <person name="Farinelli L."/>
            <person name="Marton T."/>
            <person name="Kruger M."/>
            <person name="Pelin A."/>
            <person name="Brachmann A."/>
            <person name="Corradi N."/>
        </authorList>
    </citation>
    <scope>NUCLEOTIDE SEQUENCE [LARGE SCALE GENOMIC DNA]</scope>
    <source>
        <strain evidence="2 3">C2</strain>
    </source>
</reference>
<evidence type="ECO:0000313" key="2">
    <source>
        <dbReference type="EMBL" id="PKK74131.1"/>
    </source>
</evidence>
<dbReference type="Proteomes" id="UP000233469">
    <property type="component" value="Unassembled WGS sequence"/>
</dbReference>